<evidence type="ECO:0000256" key="1">
    <source>
        <dbReference type="ARBA" id="ARBA00022729"/>
    </source>
</evidence>
<accession>A0A1G2BKB9</accession>
<comment type="caution">
    <text evidence="4">The sequence shown here is derived from an EMBL/GenBank/DDBJ whole genome shotgun (WGS) entry which is preliminary data.</text>
</comment>
<dbReference type="Pfam" id="PF13205">
    <property type="entry name" value="Big_5"/>
    <property type="match status" value="1"/>
</dbReference>
<keyword evidence="2" id="KW-0812">Transmembrane</keyword>
<sequence>MVILVIAVTVFVLLPLAAFAQASLGIETGAATGLGTRDLKEIIAAVVRIILGFLGIIAVIIIIYGGYTWMTAAGNEDKIKDAKRILVNAVIGLAIILAAFGIVSYVIARLSEATREPVEEPGRDRGGFEGGLGALGGGILSSVYPEPGANDVPRNTLIMVTFKEEMDASTIIESQNRPAACQNFPEGITCGYLKASGDEPTVRIINRSQDNQVLGADEVVAVTADNRNFVFDPVQYLGSPDGTTDYSINLTDQLDKKSGAPAFLIGGYTWSFQVSAVLDLTPPQLESVIPVSPPAVPKNTIVQFNFNEAVNVLTA</sequence>
<reference evidence="4 5" key="1">
    <citation type="journal article" date="2016" name="Nat. Commun.">
        <title>Thousands of microbial genomes shed light on interconnected biogeochemical processes in an aquifer system.</title>
        <authorList>
            <person name="Anantharaman K."/>
            <person name="Brown C.T."/>
            <person name="Hug L.A."/>
            <person name="Sharon I."/>
            <person name="Castelle C.J."/>
            <person name="Probst A.J."/>
            <person name="Thomas B.C."/>
            <person name="Singh A."/>
            <person name="Wilkins M.J."/>
            <person name="Karaoz U."/>
            <person name="Brodie E.L."/>
            <person name="Williams K.H."/>
            <person name="Hubbard S.S."/>
            <person name="Banfield J.F."/>
        </authorList>
    </citation>
    <scope>NUCLEOTIDE SEQUENCE [LARGE SCALE GENOMIC DNA]</scope>
</reference>
<feature type="transmembrane region" description="Helical" evidence="2">
    <location>
        <begin position="85"/>
        <end position="108"/>
    </location>
</feature>
<dbReference type="Proteomes" id="UP000178849">
    <property type="component" value="Unassembled WGS sequence"/>
</dbReference>
<dbReference type="STRING" id="1798550.A2927_02455"/>
<keyword evidence="2" id="KW-1133">Transmembrane helix</keyword>
<evidence type="ECO:0000256" key="2">
    <source>
        <dbReference type="SAM" id="Phobius"/>
    </source>
</evidence>
<dbReference type="AlphaFoldDB" id="A0A1G2BKB9"/>
<protein>
    <recommendedName>
        <fullName evidence="3">SbsA Ig-like domain-containing protein</fullName>
    </recommendedName>
</protein>
<feature type="non-terminal residue" evidence="4">
    <location>
        <position position="315"/>
    </location>
</feature>
<feature type="transmembrane region" description="Helical" evidence="2">
    <location>
        <begin position="42"/>
        <end position="64"/>
    </location>
</feature>
<dbReference type="InterPro" id="IPR043993">
    <property type="entry name" value="T4SS_pilin"/>
</dbReference>
<evidence type="ECO:0000313" key="5">
    <source>
        <dbReference type="Proteomes" id="UP000178849"/>
    </source>
</evidence>
<dbReference type="Pfam" id="PF18895">
    <property type="entry name" value="T4SS_pilin"/>
    <property type="match status" value="1"/>
</dbReference>
<gene>
    <name evidence="4" type="ORF">A2927_02455</name>
</gene>
<dbReference type="InterPro" id="IPR032812">
    <property type="entry name" value="SbsA_Ig"/>
</dbReference>
<name>A0A1G2BKB9_9BACT</name>
<keyword evidence="1" id="KW-0732">Signal</keyword>
<keyword evidence="2" id="KW-0472">Membrane</keyword>
<evidence type="ECO:0000259" key="3">
    <source>
        <dbReference type="Pfam" id="PF13205"/>
    </source>
</evidence>
<proteinExistence type="predicted"/>
<evidence type="ECO:0000313" key="4">
    <source>
        <dbReference type="EMBL" id="OGY89673.1"/>
    </source>
</evidence>
<organism evidence="4 5">
    <name type="scientific">Candidatus Komeilibacteria bacterium RIFCSPLOWO2_01_FULL_45_10</name>
    <dbReference type="NCBI Taxonomy" id="1798550"/>
    <lineage>
        <taxon>Bacteria</taxon>
        <taxon>Candidatus Komeiliibacteriota</taxon>
    </lineage>
</organism>
<dbReference type="EMBL" id="MHKL01000010">
    <property type="protein sequence ID" value="OGY89673.1"/>
    <property type="molecule type" value="Genomic_DNA"/>
</dbReference>
<feature type="domain" description="SbsA Ig-like" evidence="3">
    <location>
        <begin position="140"/>
        <end position="273"/>
    </location>
</feature>